<feature type="region of interest" description="Disordered" evidence="1">
    <location>
        <begin position="1"/>
        <end position="84"/>
    </location>
</feature>
<dbReference type="AlphaFoldDB" id="A0A8T8TA60"/>
<name>A0A8T8TA60_9BASI</name>
<dbReference type="PANTHER" id="PTHR10775:SF185">
    <property type="entry name" value="OS08G0208400 PROTEIN"/>
    <property type="match status" value="1"/>
</dbReference>
<gene>
    <name evidence="2" type="ORF">A4X13_0g2338</name>
</gene>
<dbReference type="InterPro" id="IPR004242">
    <property type="entry name" value="Transposase_21"/>
</dbReference>
<evidence type="ECO:0008006" key="4">
    <source>
        <dbReference type="Google" id="ProtNLM"/>
    </source>
</evidence>
<reference evidence="2" key="2">
    <citation type="journal article" date="2019" name="IMA Fungus">
        <title>Genome sequencing and comparison of five Tilletia species to identify candidate genes for the detection of regulated species infecting wheat.</title>
        <authorList>
            <person name="Nguyen H.D.T."/>
            <person name="Sultana T."/>
            <person name="Kesanakurti P."/>
            <person name="Hambleton S."/>
        </authorList>
    </citation>
    <scope>NUCLEOTIDE SEQUENCE</scope>
    <source>
        <strain evidence="2">DAOMC 236416</strain>
    </source>
</reference>
<organism evidence="2 3">
    <name type="scientific">Tilletia indica</name>
    <dbReference type="NCBI Taxonomy" id="43049"/>
    <lineage>
        <taxon>Eukaryota</taxon>
        <taxon>Fungi</taxon>
        <taxon>Dikarya</taxon>
        <taxon>Basidiomycota</taxon>
        <taxon>Ustilaginomycotina</taxon>
        <taxon>Exobasidiomycetes</taxon>
        <taxon>Tilletiales</taxon>
        <taxon>Tilletiaceae</taxon>
        <taxon>Tilletia</taxon>
    </lineage>
</organism>
<dbReference type="EMBL" id="LWDF02000109">
    <property type="protein sequence ID" value="KAE8257477.1"/>
    <property type="molecule type" value="Genomic_DNA"/>
</dbReference>
<comment type="caution">
    <text evidence="2">The sequence shown here is derived from an EMBL/GenBank/DDBJ whole genome shotgun (WGS) entry which is preliminary data.</text>
</comment>
<dbReference type="Proteomes" id="UP000077521">
    <property type="component" value="Unassembled WGS sequence"/>
</dbReference>
<reference evidence="2" key="1">
    <citation type="submission" date="2016-04" db="EMBL/GenBank/DDBJ databases">
        <authorList>
            <person name="Nguyen H.D."/>
            <person name="Samba Siva P."/>
            <person name="Cullis J."/>
            <person name="Levesque C.A."/>
            <person name="Hambleton S."/>
        </authorList>
    </citation>
    <scope>NUCLEOTIDE SEQUENCE</scope>
    <source>
        <strain evidence="2">DAOMC 236416</strain>
    </source>
</reference>
<feature type="compositionally biased region" description="Polar residues" evidence="1">
    <location>
        <begin position="11"/>
        <end position="22"/>
    </location>
</feature>
<feature type="region of interest" description="Disordered" evidence="1">
    <location>
        <begin position="934"/>
        <end position="972"/>
    </location>
</feature>
<dbReference type="Pfam" id="PF02992">
    <property type="entry name" value="Transposase_21"/>
    <property type="match status" value="1"/>
</dbReference>
<feature type="compositionally biased region" description="Low complexity" evidence="1">
    <location>
        <begin position="25"/>
        <end position="40"/>
    </location>
</feature>
<proteinExistence type="predicted"/>
<feature type="compositionally biased region" description="Gly residues" evidence="1">
    <location>
        <begin position="61"/>
        <end position="71"/>
    </location>
</feature>
<protein>
    <recommendedName>
        <fullName evidence="4">Transposase domain-containing protein</fullName>
    </recommendedName>
</protein>
<feature type="compositionally biased region" description="Acidic residues" evidence="1">
    <location>
        <begin position="951"/>
        <end position="972"/>
    </location>
</feature>
<evidence type="ECO:0000313" key="3">
    <source>
        <dbReference type="Proteomes" id="UP000077521"/>
    </source>
</evidence>
<accession>A0A8T8TA60</accession>
<keyword evidence="3" id="KW-1185">Reference proteome</keyword>
<evidence type="ECO:0000313" key="2">
    <source>
        <dbReference type="EMBL" id="KAE8257477.1"/>
    </source>
</evidence>
<dbReference type="PANTHER" id="PTHR10775">
    <property type="entry name" value="OS08G0208400 PROTEIN"/>
    <property type="match status" value="1"/>
</dbReference>
<evidence type="ECO:0000256" key="1">
    <source>
        <dbReference type="SAM" id="MobiDB-lite"/>
    </source>
</evidence>
<sequence length="972" mass="107764">MAEVSPAGPGTSAQGSTSQQGPVQAEGSSSGDAGGLSSAAIPNQESDGALSAAVNQEAVDGSGGDGGGGDDVPGEGALNATSEEPSLRERFAFFRREALWGLDDLDDREDDSDDMSIDGNRNRLHVGHEKLQELLDADFPIKHRDNRLPAQDPARPLLTASDIDTLEYMHCWMSTGGTVDAFHTHAIPHRRKGTPIPSLHLAKKLITEQSDGLDFELYDMCPSSCVAFFGRYADLDKCPECNRKRYDRSGVRPRAQFRYIPLLPRLQAMYGDPDLSEQLRYRSERTEKAEERTSGETSTAHRFGDLHDGCEAIGWSRHCQDDRDCLVAITTDGSQLISNRKTSSCWMVLVQILNLPPTQRFAIKHHHFSLIVPGPAQPANLESFIWPLCAELAHLQETGAWTWDGAKNEWFLLRVLLAGVYADQKGSVKLSMHVGGNGAKGCRFCEIRAVFADNDGSSAYFPLRSMLGHTRRNRGRPTYDPWDLPHRTKEGYEEGILAVKGLRGRDLADVVRRTGMTELPLVAFSRLFGTPYFFPIDPFHLLHLNVPGNVWKAWKTVGDASAALRLSLGNPFGLSDLQRQALGLFVTENGVRYPSAFMSKAPRDIHRFGQTNYRAVEWAVVFHHFLPPFLYEIGAPLAVRELISTYVQAVDMSLSRDGLTVPDIATVRSKFVSFVKTWESMYAATDDGLKWMTISIHQLLHVADQLVAVGSVKATSQASCERYLGSIKKNLKQYRLPVRVVENRALQHTRMFILGLHHQELPAWMTMPEGYTAEEKRVEGLGTTIRGSTHRALTEAEKYAEKSALDQIPGVRLSTARYGRLKLNSGDTVRSKRVEPDELRCASNIAFVDRASQNKRFAEVIEFINVETTEGQWDTALIRLFNVTDSQPTFDVGQWTEDYGLVDVADITELVGVLRSGSYHYVIRKKVWQASQGIPEANGDGSVQAGGEFNGEGDNEDEDEDDDGGTSSDEEE</sequence>